<proteinExistence type="predicted"/>
<dbReference type="GO" id="GO:0008270">
    <property type="term" value="F:zinc ion binding"/>
    <property type="evidence" value="ECO:0007669"/>
    <property type="project" value="UniProtKB-KW"/>
</dbReference>
<organism evidence="6 7">
    <name type="scientific">Candidatus Fimimonas merdipullorum</name>
    <dbReference type="NCBI Taxonomy" id="2840822"/>
    <lineage>
        <taxon>Bacteria</taxon>
        <taxon>Pseudomonadati</taxon>
        <taxon>Myxococcota</taxon>
        <taxon>Myxococcia</taxon>
        <taxon>Myxococcales</taxon>
        <taxon>Cystobacterineae</taxon>
        <taxon>Myxococcaceae</taxon>
        <taxon>Myxococcaceae incertae sedis</taxon>
        <taxon>Candidatus Fimimonas</taxon>
    </lineage>
</organism>
<feature type="transmembrane region" description="Helical" evidence="4">
    <location>
        <begin position="130"/>
        <end position="147"/>
    </location>
</feature>
<evidence type="ECO:0000313" key="6">
    <source>
        <dbReference type="EMBL" id="HIU90749.1"/>
    </source>
</evidence>
<dbReference type="SMART" id="SM00547">
    <property type="entry name" value="ZnF_RBZ"/>
    <property type="match status" value="2"/>
</dbReference>
<feature type="transmembrane region" description="Helical" evidence="4">
    <location>
        <begin position="246"/>
        <end position="272"/>
    </location>
</feature>
<keyword evidence="2" id="KW-0863">Zinc-finger</keyword>
<evidence type="ECO:0000256" key="4">
    <source>
        <dbReference type="SAM" id="Phobius"/>
    </source>
</evidence>
<gene>
    <name evidence="6" type="ORF">IAC72_01860</name>
</gene>
<dbReference type="Proteomes" id="UP000886852">
    <property type="component" value="Unassembled WGS sequence"/>
</dbReference>
<dbReference type="AlphaFoldDB" id="A0A9D1MWF7"/>
<dbReference type="InterPro" id="IPR001876">
    <property type="entry name" value="Znf_RanBP2"/>
</dbReference>
<feature type="domain" description="RanBP2-type" evidence="5">
    <location>
        <begin position="36"/>
        <end position="60"/>
    </location>
</feature>
<dbReference type="Pfam" id="PF12773">
    <property type="entry name" value="DZR"/>
    <property type="match status" value="1"/>
</dbReference>
<keyword evidence="4" id="KW-0472">Membrane</keyword>
<dbReference type="EMBL" id="DVOC01000034">
    <property type="protein sequence ID" value="HIU90749.1"/>
    <property type="molecule type" value="Genomic_DNA"/>
</dbReference>
<keyword evidence="4" id="KW-1133">Transmembrane helix</keyword>
<evidence type="ECO:0000313" key="7">
    <source>
        <dbReference type="Proteomes" id="UP000886852"/>
    </source>
</evidence>
<evidence type="ECO:0000259" key="5">
    <source>
        <dbReference type="SMART" id="SM00547"/>
    </source>
</evidence>
<keyword evidence="4" id="KW-0812">Transmembrane</keyword>
<accession>A0A9D1MWF7</accession>
<feature type="transmembrane region" description="Helical" evidence="4">
    <location>
        <begin position="292"/>
        <end position="311"/>
    </location>
</feature>
<name>A0A9D1MWF7_9BACT</name>
<evidence type="ECO:0000256" key="3">
    <source>
        <dbReference type="ARBA" id="ARBA00022833"/>
    </source>
</evidence>
<evidence type="ECO:0000256" key="2">
    <source>
        <dbReference type="ARBA" id="ARBA00022771"/>
    </source>
</evidence>
<dbReference type="InterPro" id="IPR025874">
    <property type="entry name" value="DZR"/>
</dbReference>
<reference evidence="6" key="2">
    <citation type="journal article" date="2021" name="PeerJ">
        <title>Extensive microbial diversity within the chicken gut microbiome revealed by metagenomics and culture.</title>
        <authorList>
            <person name="Gilroy R."/>
            <person name="Ravi A."/>
            <person name="Getino M."/>
            <person name="Pursley I."/>
            <person name="Horton D.L."/>
            <person name="Alikhan N.F."/>
            <person name="Baker D."/>
            <person name="Gharbi K."/>
            <person name="Hall N."/>
            <person name="Watson M."/>
            <person name="Adriaenssens E.M."/>
            <person name="Foster-Nyarko E."/>
            <person name="Jarju S."/>
            <person name="Secka A."/>
            <person name="Antonio M."/>
            <person name="Oren A."/>
            <person name="Chaudhuri R.R."/>
            <person name="La Ragione R."/>
            <person name="Hildebrand F."/>
            <person name="Pallen M.J."/>
        </authorList>
    </citation>
    <scope>NUCLEOTIDE SEQUENCE</scope>
    <source>
        <strain evidence="6">ChiHjej12B11-7776</strain>
    </source>
</reference>
<keyword evidence="3" id="KW-0862">Zinc</keyword>
<comment type="caution">
    <text evidence="6">The sequence shown here is derived from an EMBL/GenBank/DDBJ whole genome shotgun (WGS) entry which is preliminary data.</text>
</comment>
<feature type="transmembrane region" description="Helical" evidence="4">
    <location>
        <begin position="210"/>
        <end position="234"/>
    </location>
</feature>
<keyword evidence="1" id="KW-0479">Metal-binding</keyword>
<reference evidence="6" key="1">
    <citation type="submission" date="2020-10" db="EMBL/GenBank/DDBJ databases">
        <authorList>
            <person name="Gilroy R."/>
        </authorList>
    </citation>
    <scope>NUCLEOTIDE SEQUENCE</scope>
    <source>
        <strain evidence="6">ChiHjej12B11-7776</strain>
    </source>
</reference>
<protein>
    <submittedName>
        <fullName evidence="6">Zinc ribbon domain-containing protein</fullName>
    </submittedName>
</protein>
<evidence type="ECO:0000256" key="1">
    <source>
        <dbReference type="ARBA" id="ARBA00022723"/>
    </source>
</evidence>
<sequence>MFTSNSFNVCPHCGKANSLSARYCSSCGKQLAVPEEAVVCPKCHKTNSPLASYCGACGAPLRTASQTKICPRCGKQVDVSQNVCSCGYSFSAAGFVRPDSGAVPAPAAAVADAGAATSKGKNPANKGGRIIAAVALVLLLLFAYLLMVPQSSLRPDAITDIDKGVLSGDTDGHPKYGYDVLREWVVTVTGVIKGELDSASTVGELITRDIGGFVAMVFIAVTAVSMAIHLLVCVARIITGKRSKNVNVFFIVMAVFSTFWLALASVATFVDFSGLPEIVGKMASYVKPVDGIGFAIYAIPLYYWFFFFYSIGARAKRIKENVAA</sequence>
<feature type="domain" description="RanBP2-type" evidence="5">
    <location>
        <begin position="6"/>
        <end position="30"/>
    </location>
</feature>